<evidence type="ECO:0000256" key="2">
    <source>
        <dbReference type="ARBA" id="ARBA00008072"/>
    </source>
</evidence>
<keyword evidence="5" id="KW-0560">Oxidoreductase</keyword>
<proteinExistence type="inferred from homology"/>
<evidence type="ECO:0000313" key="6">
    <source>
        <dbReference type="EMBL" id="GJS92492.1"/>
    </source>
</evidence>
<organism evidence="6 7">
    <name type="scientific">Tanacetum coccineum</name>
    <dbReference type="NCBI Taxonomy" id="301880"/>
    <lineage>
        <taxon>Eukaryota</taxon>
        <taxon>Viridiplantae</taxon>
        <taxon>Streptophyta</taxon>
        <taxon>Embryophyta</taxon>
        <taxon>Tracheophyta</taxon>
        <taxon>Spermatophyta</taxon>
        <taxon>Magnoliopsida</taxon>
        <taxon>eudicotyledons</taxon>
        <taxon>Gunneridae</taxon>
        <taxon>Pentapetalae</taxon>
        <taxon>asterids</taxon>
        <taxon>campanulids</taxon>
        <taxon>Asterales</taxon>
        <taxon>Asteraceae</taxon>
        <taxon>Asteroideae</taxon>
        <taxon>Anthemideae</taxon>
        <taxon>Anthemidinae</taxon>
        <taxon>Tanacetum</taxon>
    </lineage>
</organism>
<comment type="similarity">
    <text evidence="2">Belongs to the zinc-containing alcohol dehydrogenase family.</text>
</comment>
<dbReference type="PANTHER" id="PTHR43161">
    <property type="entry name" value="SORBITOL DEHYDROGENASE"/>
    <property type="match status" value="1"/>
</dbReference>
<dbReference type="SUPFAM" id="SSF51735">
    <property type="entry name" value="NAD(P)-binding Rossmann-fold domains"/>
    <property type="match status" value="1"/>
</dbReference>
<evidence type="ECO:0000256" key="3">
    <source>
        <dbReference type="ARBA" id="ARBA00022723"/>
    </source>
</evidence>
<evidence type="ECO:0000256" key="5">
    <source>
        <dbReference type="ARBA" id="ARBA00023002"/>
    </source>
</evidence>
<reference evidence="6" key="2">
    <citation type="submission" date="2022-01" db="EMBL/GenBank/DDBJ databases">
        <authorList>
            <person name="Yamashiro T."/>
            <person name="Shiraishi A."/>
            <person name="Satake H."/>
            <person name="Nakayama K."/>
        </authorList>
    </citation>
    <scope>NUCLEOTIDE SEQUENCE</scope>
</reference>
<dbReference type="Proteomes" id="UP001151760">
    <property type="component" value="Unassembled WGS sequence"/>
</dbReference>
<name>A0ABQ4ZRE5_9ASTR</name>
<keyword evidence="4" id="KW-0862">Zinc</keyword>
<dbReference type="EMBL" id="BQNB010011585">
    <property type="protein sequence ID" value="GJS92492.1"/>
    <property type="molecule type" value="Genomic_DNA"/>
</dbReference>
<comment type="caution">
    <text evidence="6">The sequence shown here is derived from an EMBL/GenBank/DDBJ whole genome shotgun (WGS) entry which is preliminary data.</text>
</comment>
<evidence type="ECO:0000256" key="1">
    <source>
        <dbReference type="ARBA" id="ARBA00001947"/>
    </source>
</evidence>
<accession>A0ABQ4ZRE5</accession>
<dbReference type="InterPro" id="IPR036291">
    <property type="entry name" value="NAD(P)-bd_dom_sf"/>
</dbReference>
<sequence>MLQKQVVHPANLVFKLPDNVSLEEGVMCEPLSLVTILAARAFGAPKIIIADVDPCRLSIAKNLGADDTIQVSTNMQTMSTALNATWAGGKVCLVGLGHSQMTIPLVAAAREVDVIGLFRYQSTSSLCIELLWAGNVDLKPLITCRFRFTQEDIEKAFKRSAQGDNAIKVNIVSGSNHQNTI</sequence>
<gene>
    <name evidence="6" type="ORF">Tco_0799460</name>
</gene>
<dbReference type="Gene3D" id="3.40.50.720">
    <property type="entry name" value="NAD(P)-binding Rossmann-like Domain"/>
    <property type="match status" value="2"/>
</dbReference>
<comment type="cofactor">
    <cofactor evidence="1">
        <name>Zn(2+)</name>
        <dbReference type="ChEBI" id="CHEBI:29105"/>
    </cofactor>
</comment>
<reference evidence="6" key="1">
    <citation type="journal article" date="2022" name="Int. J. Mol. Sci.">
        <title>Draft Genome of Tanacetum Coccineum: Genomic Comparison of Closely Related Tanacetum-Family Plants.</title>
        <authorList>
            <person name="Yamashiro T."/>
            <person name="Shiraishi A."/>
            <person name="Nakayama K."/>
            <person name="Satake H."/>
        </authorList>
    </citation>
    <scope>NUCLEOTIDE SEQUENCE</scope>
</reference>
<keyword evidence="7" id="KW-1185">Reference proteome</keyword>
<protein>
    <submittedName>
        <fullName evidence="6">Sorbitol dehydrogenase</fullName>
    </submittedName>
</protein>
<evidence type="ECO:0000256" key="4">
    <source>
        <dbReference type="ARBA" id="ARBA00022833"/>
    </source>
</evidence>
<keyword evidence="3" id="KW-0479">Metal-binding</keyword>
<evidence type="ECO:0000313" key="7">
    <source>
        <dbReference type="Proteomes" id="UP001151760"/>
    </source>
</evidence>
<dbReference type="PANTHER" id="PTHR43161:SF17">
    <property type="entry name" value="L-IDONATE 5-DEHYDROGENASE"/>
    <property type="match status" value="1"/>
</dbReference>